<evidence type="ECO:0000256" key="3">
    <source>
        <dbReference type="ARBA" id="ARBA00004065"/>
    </source>
</evidence>
<evidence type="ECO:0000256" key="7">
    <source>
        <dbReference type="ARBA" id="ARBA00019179"/>
    </source>
</evidence>
<dbReference type="GO" id="GO:0043137">
    <property type="term" value="P:DNA replication, removal of RNA primer"/>
    <property type="evidence" value="ECO:0007669"/>
    <property type="project" value="TreeGrafter"/>
</dbReference>
<evidence type="ECO:0000256" key="15">
    <source>
        <dbReference type="PROSITE-ProRule" id="PRU01319"/>
    </source>
</evidence>
<dbReference type="InterPro" id="IPR022898">
    <property type="entry name" value="RNase_HII"/>
</dbReference>
<dbReference type="GO" id="GO:0032299">
    <property type="term" value="C:ribonuclease H2 complex"/>
    <property type="evidence" value="ECO:0007669"/>
    <property type="project" value="TreeGrafter"/>
</dbReference>
<keyword evidence="12 14" id="KW-0378">Hydrolase</keyword>
<evidence type="ECO:0000256" key="8">
    <source>
        <dbReference type="ARBA" id="ARBA00022490"/>
    </source>
</evidence>
<sequence length="241" mass="26306">MSNDAAIETNITKSKKVLKPKKIFPPFEYPIAYCIAGVDEVGRGPLVGDVVTAAVILDPENPIEGLMDSKKLSEKKRQVLAVEIKEKAIAWAVGRATPEEIDTLNILHATMLAMQRAVQDLSVIPDYVLVDGNRCPVFMQADGSIASQSVVKGDDRVSEISAASILAKVVRDDEMLALDELHPEYGFAKHKGYPTKAHLEKIVEHGVLDCYRASFKPVAQVIAMQGVLPTKTKEEAPQVKC</sequence>
<evidence type="ECO:0000313" key="20">
    <source>
        <dbReference type="Proteomes" id="UP000321525"/>
    </source>
</evidence>
<feature type="binding site" evidence="14 15">
    <location>
        <position position="39"/>
    </location>
    <ligand>
        <name>a divalent metal cation</name>
        <dbReference type="ChEBI" id="CHEBI:60240"/>
    </ligand>
</feature>
<comment type="catalytic activity">
    <reaction evidence="1 14 15 16">
        <text>Endonucleolytic cleavage to 5'-phosphomonoester.</text>
        <dbReference type="EC" id="3.1.26.4"/>
    </reaction>
</comment>
<dbReference type="Pfam" id="PF01351">
    <property type="entry name" value="RNase_HII"/>
    <property type="match status" value="1"/>
</dbReference>
<dbReference type="SUPFAM" id="SSF53098">
    <property type="entry name" value="Ribonuclease H-like"/>
    <property type="match status" value="1"/>
</dbReference>
<keyword evidence="10 14" id="KW-0479">Metal-binding</keyword>
<keyword evidence="20" id="KW-1185">Reference proteome</keyword>
<dbReference type="HAMAP" id="MF_00052_B">
    <property type="entry name" value="RNase_HII_B"/>
    <property type="match status" value="1"/>
</dbReference>
<evidence type="ECO:0000256" key="4">
    <source>
        <dbReference type="ARBA" id="ARBA00004496"/>
    </source>
</evidence>
<feature type="binding site" evidence="14 15">
    <location>
        <position position="131"/>
    </location>
    <ligand>
        <name>a divalent metal cation</name>
        <dbReference type="ChEBI" id="CHEBI:60240"/>
    </ligand>
</feature>
<evidence type="ECO:0000256" key="16">
    <source>
        <dbReference type="RuleBase" id="RU003515"/>
    </source>
</evidence>
<dbReference type="Proteomes" id="UP000321525">
    <property type="component" value="Unassembled WGS sequence"/>
</dbReference>
<evidence type="ECO:0000259" key="17">
    <source>
        <dbReference type="PROSITE" id="PS51975"/>
    </source>
</evidence>
<dbReference type="NCBIfam" id="NF000596">
    <property type="entry name" value="PRK00015.1-4"/>
    <property type="match status" value="1"/>
</dbReference>
<dbReference type="FunFam" id="3.30.420.10:FF:000006">
    <property type="entry name" value="Ribonuclease HII"/>
    <property type="match status" value="1"/>
</dbReference>
<dbReference type="GO" id="GO:0006298">
    <property type="term" value="P:mismatch repair"/>
    <property type="evidence" value="ECO:0007669"/>
    <property type="project" value="TreeGrafter"/>
</dbReference>
<evidence type="ECO:0000313" key="21">
    <source>
        <dbReference type="Proteomes" id="UP000321917"/>
    </source>
</evidence>
<dbReference type="GO" id="GO:0003723">
    <property type="term" value="F:RNA binding"/>
    <property type="evidence" value="ECO:0007669"/>
    <property type="project" value="UniProtKB-UniRule"/>
</dbReference>
<protein>
    <recommendedName>
        <fullName evidence="7 14">Ribonuclease HII</fullName>
        <shortName evidence="14">RNase HII</shortName>
        <ecNumber evidence="6 14">3.1.26.4</ecNumber>
    </recommendedName>
</protein>
<dbReference type="InterPro" id="IPR036397">
    <property type="entry name" value="RNaseH_sf"/>
</dbReference>
<dbReference type="InterPro" id="IPR001352">
    <property type="entry name" value="RNase_HII/HIII"/>
</dbReference>
<gene>
    <name evidence="14 19" type="primary">rnhB</name>
    <name evidence="18" type="ORF">ESZ26_04885</name>
    <name evidence="19" type="ORF">ESZ27_02465</name>
</gene>
<dbReference type="PANTHER" id="PTHR10954:SF18">
    <property type="entry name" value="RIBONUCLEASE HII"/>
    <property type="match status" value="1"/>
</dbReference>
<comment type="cofactor">
    <cofactor evidence="14 15">
        <name>Mn(2+)</name>
        <dbReference type="ChEBI" id="CHEBI:29035"/>
    </cofactor>
    <cofactor evidence="14 15">
        <name>Mg(2+)</name>
        <dbReference type="ChEBI" id="CHEBI:18420"/>
    </cofactor>
    <text evidence="14 15">Manganese or magnesium. Binds 1 divalent metal ion per monomer in the absence of substrate. May bind a second metal ion after substrate binding.</text>
</comment>
<dbReference type="Gene3D" id="3.30.420.10">
    <property type="entry name" value="Ribonuclease H-like superfamily/Ribonuclease H"/>
    <property type="match status" value="1"/>
</dbReference>
<comment type="similarity">
    <text evidence="5 14 16">Belongs to the RNase HII family.</text>
</comment>
<dbReference type="OrthoDB" id="9803420at2"/>
<proteinExistence type="inferred from homology"/>
<dbReference type="GO" id="GO:0004523">
    <property type="term" value="F:RNA-DNA hybrid ribonuclease activity"/>
    <property type="evidence" value="ECO:0007669"/>
    <property type="project" value="UniProtKB-UniRule"/>
</dbReference>
<dbReference type="EMBL" id="VOLR01000005">
    <property type="protein sequence ID" value="TWX61949.1"/>
    <property type="molecule type" value="Genomic_DNA"/>
</dbReference>
<comment type="cofactor">
    <cofactor evidence="2">
        <name>Mg(2+)</name>
        <dbReference type="ChEBI" id="CHEBI:18420"/>
    </cofactor>
</comment>
<evidence type="ECO:0000256" key="10">
    <source>
        <dbReference type="ARBA" id="ARBA00022723"/>
    </source>
</evidence>
<comment type="function">
    <text evidence="3 14 16">Endonuclease that specifically degrades the RNA of RNA-DNA hybrids.</text>
</comment>
<dbReference type="EMBL" id="VOLQ01000003">
    <property type="protein sequence ID" value="TWX71281.1"/>
    <property type="molecule type" value="Genomic_DNA"/>
</dbReference>
<evidence type="ECO:0000256" key="6">
    <source>
        <dbReference type="ARBA" id="ARBA00012180"/>
    </source>
</evidence>
<keyword evidence="13 14" id="KW-0464">Manganese</keyword>
<name>A0A5C6QRP6_9GAMM</name>
<accession>A0A5C6QRP6</accession>
<evidence type="ECO:0000256" key="2">
    <source>
        <dbReference type="ARBA" id="ARBA00001946"/>
    </source>
</evidence>
<dbReference type="EC" id="3.1.26.4" evidence="6 14"/>
<evidence type="ECO:0000256" key="1">
    <source>
        <dbReference type="ARBA" id="ARBA00000077"/>
    </source>
</evidence>
<comment type="subcellular location">
    <subcellularLocation>
        <location evidence="4 14">Cytoplasm</location>
    </subcellularLocation>
</comment>
<dbReference type="Proteomes" id="UP000321917">
    <property type="component" value="Unassembled WGS sequence"/>
</dbReference>
<dbReference type="AlphaFoldDB" id="A0A5C6QRP6"/>
<dbReference type="PROSITE" id="PS51975">
    <property type="entry name" value="RNASE_H_2"/>
    <property type="match status" value="1"/>
</dbReference>
<evidence type="ECO:0000256" key="5">
    <source>
        <dbReference type="ARBA" id="ARBA00007383"/>
    </source>
</evidence>
<keyword evidence="8 14" id="KW-0963">Cytoplasm</keyword>
<evidence type="ECO:0000313" key="19">
    <source>
        <dbReference type="EMBL" id="TWX71281.1"/>
    </source>
</evidence>
<dbReference type="InterPro" id="IPR012337">
    <property type="entry name" value="RNaseH-like_sf"/>
</dbReference>
<dbReference type="NCBIfam" id="NF000595">
    <property type="entry name" value="PRK00015.1-3"/>
    <property type="match status" value="1"/>
</dbReference>
<keyword evidence="9 14" id="KW-0540">Nuclease</keyword>
<dbReference type="PANTHER" id="PTHR10954">
    <property type="entry name" value="RIBONUCLEASE H2 SUBUNIT A"/>
    <property type="match status" value="1"/>
</dbReference>
<dbReference type="GO" id="GO:0005737">
    <property type="term" value="C:cytoplasm"/>
    <property type="evidence" value="ECO:0007669"/>
    <property type="project" value="UniProtKB-SubCell"/>
</dbReference>
<dbReference type="GO" id="GO:0030145">
    <property type="term" value="F:manganese ion binding"/>
    <property type="evidence" value="ECO:0007669"/>
    <property type="project" value="UniProtKB-UniRule"/>
</dbReference>
<comment type="caution">
    <text evidence="19">The sequence shown here is derived from an EMBL/GenBank/DDBJ whole genome shotgun (WGS) entry which is preliminary data.</text>
</comment>
<evidence type="ECO:0000256" key="13">
    <source>
        <dbReference type="ARBA" id="ARBA00023211"/>
    </source>
</evidence>
<evidence type="ECO:0000256" key="9">
    <source>
        <dbReference type="ARBA" id="ARBA00022722"/>
    </source>
</evidence>
<evidence type="ECO:0000256" key="12">
    <source>
        <dbReference type="ARBA" id="ARBA00022801"/>
    </source>
</evidence>
<reference evidence="19 21" key="1">
    <citation type="submission" date="2019-07" db="EMBL/GenBank/DDBJ databases">
        <title>Genomes of sea-ice associated Colwellia species.</title>
        <authorList>
            <person name="Bowman J.P."/>
        </authorList>
    </citation>
    <scope>NUCLEOTIDE SEQUENCE [LARGE SCALE GENOMIC DNA]</scope>
    <source>
        <strain evidence="18 20">ACAM 607</strain>
        <strain evidence="19 21">IC036</strain>
    </source>
</reference>
<dbReference type="RefSeq" id="WP_146798537.1">
    <property type="nucleotide sequence ID" value="NZ_VOLP01000006.1"/>
</dbReference>
<evidence type="ECO:0000256" key="11">
    <source>
        <dbReference type="ARBA" id="ARBA00022759"/>
    </source>
</evidence>
<evidence type="ECO:0000313" key="18">
    <source>
        <dbReference type="EMBL" id="TWX61949.1"/>
    </source>
</evidence>
<dbReference type="CDD" id="cd07182">
    <property type="entry name" value="RNase_HII_bacteria_HII_like"/>
    <property type="match status" value="1"/>
</dbReference>
<organism evidence="19 21">
    <name type="scientific">Colwellia hornerae</name>
    <dbReference type="NCBI Taxonomy" id="89402"/>
    <lineage>
        <taxon>Bacteria</taxon>
        <taxon>Pseudomonadati</taxon>
        <taxon>Pseudomonadota</taxon>
        <taxon>Gammaproteobacteria</taxon>
        <taxon>Alteromonadales</taxon>
        <taxon>Colwelliaceae</taxon>
        <taxon>Colwellia</taxon>
    </lineage>
</organism>
<keyword evidence="11 14" id="KW-0255">Endonuclease</keyword>
<feature type="domain" description="RNase H type-2" evidence="17">
    <location>
        <begin position="33"/>
        <end position="227"/>
    </location>
</feature>
<feature type="binding site" evidence="14 15">
    <location>
        <position position="40"/>
    </location>
    <ligand>
        <name>a divalent metal cation</name>
        <dbReference type="ChEBI" id="CHEBI:60240"/>
    </ligand>
</feature>
<dbReference type="InterPro" id="IPR024567">
    <property type="entry name" value="RNase_HII/HIII_dom"/>
</dbReference>
<evidence type="ECO:0000256" key="14">
    <source>
        <dbReference type="HAMAP-Rule" id="MF_00052"/>
    </source>
</evidence>